<protein>
    <submittedName>
        <fullName evidence="2">Uncharacterized protein</fullName>
    </submittedName>
</protein>
<feature type="compositionally biased region" description="Basic residues" evidence="1">
    <location>
        <begin position="71"/>
        <end position="80"/>
    </location>
</feature>
<dbReference type="Gramene" id="ORUFI05G08080.1">
    <property type="protein sequence ID" value="ORUFI05G08080.1"/>
    <property type="gene ID" value="ORUFI05G08080"/>
</dbReference>
<reference evidence="2" key="2">
    <citation type="submission" date="2015-06" db="UniProtKB">
        <authorList>
            <consortium name="EnsemblPlants"/>
        </authorList>
    </citation>
    <scope>IDENTIFICATION</scope>
</reference>
<evidence type="ECO:0000313" key="3">
    <source>
        <dbReference type="Proteomes" id="UP000008022"/>
    </source>
</evidence>
<evidence type="ECO:0000313" key="2">
    <source>
        <dbReference type="EnsemblPlants" id="ORUFI05G08080.1"/>
    </source>
</evidence>
<keyword evidence="3" id="KW-1185">Reference proteome</keyword>
<dbReference type="Proteomes" id="UP000008022">
    <property type="component" value="Unassembled WGS sequence"/>
</dbReference>
<reference evidence="3" key="1">
    <citation type="submission" date="2013-06" db="EMBL/GenBank/DDBJ databases">
        <authorList>
            <person name="Zhao Q."/>
        </authorList>
    </citation>
    <scope>NUCLEOTIDE SEQUENCE</scope>
    <source>
        <strain evidence="3">cv. W1943</strain>
    </source>
</reference>
<proteinExistence type="predicted"/>
<organism evidence="2 3">
    <name type="scientific">Oryza rufipogon</name>
    <name type="common">Brownbeard rice</name>
    <name type="synonym">Asian wild rice</name>
    <dbReference type="NCBI Taxonomy" id="4529"/>
    <lineage>
        <taxon>Eukaryota</taxon>
        <taxon>Viridiplantae</taxon>
        <taxon>Streptophyta</taxon>
        <taxon>Embryophyta</taxon>
        <taxon>Tracheophyta</taxon>
        <taxon>Spermatophyta</taxon>
        <taxon>Magnoliopsida</taxon>
        <taxon>Liliopsida</taxon>
        <taxon>Poales</taxon>
        <taxon>Poaceae</taxon>
        <taxon>BOP clade</taxon>
        <taxon>Oryzoideae</taxon>
        <taxon>Oryzeae</taxon>
        <taxon>Oryzinae</taxon>
        <taxon>Oryza</taxon>
    </lineage>
</organism>
<dbReference type="HOGENOM" id="CLU_2472614_0_0_1"/>
<dbReference type="EnsemblPlants" id="ORUFI05G08080.1">
    <property type="protein sequence ID" value="ORUFI05G08080.1"/>
    <property type="gene ID" value="ORUFI05G08080"/>
</dbReference>
<sequence length="88" mass="9704">MASHWRVHAAAAAAGLRALASQPRHWSAGLAARAVGQRCSDLCQPARGLCTCIKPSEQRVREAGKHPGTARYRKKKKKTDRYREAMHA</sequence>
<feature type="region of interest" description="Disordered" evidence="1">
    <location>
        <begin position="62"/>
        <end position="88"/>
    </location>
</feature>
<name>A0A0E0PJ29_ORYRU</name>
<dbReference type="OMA" id="SHWRVHA"/>
<accession>A0A0E0PJ29</accession>
<evidence type="ECO:0000256" key="1">
    <source>
        <dbReference type="SAM" id="MobiDB-lite"/>
    </source>
</evidence>
<dbReference type="AlphaFoldDB" id="A0A0E0PJ29"/>